<organism evidence="2 3">
    <name type="scientific">Bacillus anthracis</name>
    <name type="common">anthrax bacterium</name>
    <dbReference type="NCBI Taxonomy" id="1392"/>
    <lineage>
        <taxon>Bacteria</taxon>
        <taxon>Bacillati</taxon>
        <taxon>Bacillota</taxon>
        <taxon>Bacilli</taxon>
        <taxon>Bacillales</taxon>
        <taxon>Bacillaceae</taxon>
        <taxon>Bacillus</taxon>
        <taxon>Bacillus cereus group</taxon>
    </lineage>
</organism>
<dbReference type="RefSeq" id="WP_000028487.1">
    <property type="nucleotide sequence ID" value="NZ_AP014833.1"/>
</dbReference>
<accession>E9QVU1</accession>
<name>A0A0F7RC86_BACAN</name>
<dbReference type="KEGG" id="bar:GBAA_3139"/>
<evidence type="ECO:0000313" key="2">
    <source>
        <dbReference type="EMBL" id="AAT32253.1"/>
    </source>
</evidence>
<accession>A0A0F7RC86</accession>
<dbReference type="AlphaFoldDB" id="A0A0F7RC86"/>
<dbReference type="PATRIC" id="fig|1392.230.peg.3099"/>
<dbReference type="EMBL" id="AE017334">
    <property type="protein sequence ID" value="AAT32253.1"/>
    <property type="molecule type" value="Genomic_DNA"/>
</dbReference>
<gene>
    <name evidence="2" type="ordered locus">GBAA_3139</name>
</gene>
<dbReference type="GeneID" id="45022934"/>
<accession>Q81NP2</accession>
<dbReference type="Pfam" id="PF13333">
    <property type="entry name" value="rve_2"/>
    <property type="match status" value="1"/>
</dbReference>
<sequence length="43" mass="5043">MSISVSKEFGSITDFKQALAKYIKYYNHERIKKKSKGMNPVLY</sequence>
<feature type="domain" description="Integrase catalytic" evidence="1">
    <location>
        <begin position="7"/>
        <end position="43"/>
    </location>
</feature>
<dbReference type="KEGG" id="banh:HYU01_15470"/>
<dbReference type="GO" id="GO:0015074">
    <property type="term" value="P:DNA integration"/>
    <property type="evidence" value="ECO:0007669"/>
    <property type="project" value="InterPro"/>
</dbReference>
<accession>Q6KQZ5</accession>
<protein>
    <recommendedName>
        <fullName evidence="1">Integrase catalytic domain-containing protein</fullName>
    </recommendedName>
</protein>
<evidence type="ECO:0000313" key="3">
    <source>
        <dbReference type="Proteomes" id="UP000000594"/>
    </source>
</evidence>
<dbReference type="InterPro" id="IPR001584">
    <property type="entry name" value="Integrase_cat-core"/>
</dbReference>
<reference evidence="2 3" key="1">
    <citation type="journal article" date="2009" name="J. Bacteriol.">
        <title>The complete genome sequence of Bacillus anthracis Ames 'Ancestor'.</title>
        <authorList>
            <person name="Ravel J."/>
            <person name="Jiang L."/>
            <person name="Stanley S.T."/>
            <person name="Wilson M.R."/>
            <person name="Decker R.S."/>
            <person name="Read T.D."/>
            <person name="Worsham P."/>
            <person name="Keim P.S."/>
            <person name="Salzberg S.L."/>
            <person name="Fraser-Liggett C.M."/>
            <person name="Rasko D.A."/>
        </authorList>
    </citation>
    <scope>NUCLEOTIDE SEQUENCE [LARGE SCALE GENOMIC DNA]</scope>
    <source>
        <strain evidence="3">Ames ancestor</strain>
    </source>
</reference>
<proteinExistence type="predicted"/>
<keyword evidence="3" id="KW-1185">Reference proteome</keyword>
<evidence type="ECO:0000259" key="1">
    <source>
        <dbReference type="Pfam" id="PF13333"/>
    </source>
</evidence>
<dbReference type="Proteomes" id="UP000000594">
    <property type="component" value="Chromosome"/>
</dbReference>